<dbReference type="AlphaFoldDB" id="A0A1L9PTY1"/>
<dbReference type="GeneID" id="63725983"/>
<feature type="compositionally biased region" description="Polar residues" evidence="1">
    <location>
        <begin position="88"/>
        <end position="99"/>
    </location>
</feature>
<protein>
    <submittedName>
        <fullName evidence="2">Uncharacterized protein</fullName>
    </submittedName>
</protein>
<accession>A0A1L9PTY1</accession>
<name>A0A1L9PTY1_ASPVE</name>
<keyword evidence="3" id="KW-1185">Reference proteome</keyword>
<gene>
    <name evidence="2" type="ORF">ASPVEDRAFT_31437</name>
</gene>
<organism evidence="2 3">
    <name type="scientific">Aspergillus versicolor CBS 583.65</name>
    <dbReference type="NCBI Taxonomy" id="1036611"/>
    <lineage>
        <taxon>Eukaryota</taxon>
        <taxon>Fungi</taxon>
        <taxon>Dikarya</taxon>
        <taxon>Ascomycota</taxon>
        <taxon>Pezizomycotina</taxon>
        <taxon>Eurotiomycetes</taxon>
        <taxon>Eurotiomycetidae</taxon>
        <taxon>Eurotiales</taxon>
        <taxon>Aspergillaceae</taxon>
        <taxon>Aspergillus</taxon>
        <taxon>Aspergillus subgen. Nidulantes</taxon>
    </lineage>
</organism>
<dbReference type="EMBL" id="KV878132">
    <property type="protein sequence ID" value="OJJ05020.1"/>
    <property type="molecule type" value="Genomic_DNA"/>
</dbReference>
<dbReference type="Proteomes" id="UP000184073">
    <property type="component" value="Unassembled WGS sequence"/>
</dbReference>
<feature type="region of interest" description="Disordered" evidence="1">
    <location>
        <begin position="61"/>
        <end position="112"/>
    </location>
</feature>
<dbReference type="RefSeq" id="XP_040670782.1">
    <property type="nucleotide sequence ID" value="XM_040810472.1"/>
</dbReference>
<dbReference type="OrthoDB" id="4487170at2759"/>
<sequence length="338" mass="38312">MNRQSRNNAGACLAASRPTNPVCPTSQLLGHFVSKRAVSKINFGTLFFLTLQADIIERKSSGFGTGQTRPSATSARGHRQSAAIESPWASQESIQSSVHSLRRNPESNYYRQHAGRVSRRVSVLDDTPKSYCRSKLERPNSRSRRFLDKMREKIQIPVVLSGYGNEPPDIIPGRDRGFFLPSRALFQAESRRDRHPMQEFTCAIQVLPSLLHDSRRVGSGYKTWSLAVDQFSPDLENRVWVDVDHVSDQRPRHVLARRAVPRVPKQSIHTLSASFSGTPRELQMQGTSKLFAQLRNETLLTRPPWPSELTGFFVRITRRRNPPTPPCFEDVMLAISRQ</sequence>
<evidence type="ECO:0000313" key="3">
    <source>
        <dbReference type="Proteomes" id="UP000184073"/>
    </source>
</evidence>
<reference evidence="3" key="1">
    <citation type="journal article" date="2017" name="Genome Biol.">
        <title>Comparative genomics reveals high biological diversity and specific adaptations in the industrially and medically important fungal genus Aspergillus.</title>
        <authorList>
            <person name="de Vries R.P."/>
            <person name="Riley R."/>
            <person name="Wiebenga A."/>
            <person name="Aguilar-Osorio G."/>
            <person name="Amillis S."/>
            <person name="Uchima C.A."/>
            <person name="Anderluh G."/>
            <person name="Asadollahi M."/>
            <person name="Askin M."/>
            <person name="Barry K."/>
            <person name="Battaglia E."/>
            <person name="Bayram O."/>
            <person name="Benocci T."/>
            <person name="Braus-Stromeyer S.A."/>
            <person name="Caldana C."/>
            <person name="Canovas D."/>
            <person name="Cerqueira G.C."/>
            <person name="Chen F."/>
            <person name="Chen W."/>
            <person name="Choi C."/>
            <person name="Clum A."/>
            <person name="Dos Santos R.A."/>
            <person name="Damasio A.R."/>
            <person name="Diallinas G."/>
            <person name="Emri T."/>
            <person name="Fekete E."/>
            <person name="Flipphi M."/>
            <person name="Freyberg S."/>
            <person name="Gallo A."/>
            <person name="Gournas C."/>
            <person name="Habgood R."/>
            <person name="Hainaut M."/>
            <person name="Harispe M.L."/>
            <person name="Henrissat B."/>
            <person name="Hilden K.S."/>
            <person name="Hope R."/>
            <person name="Hossain A."/>
            <person name="Karabika E."/>
            <person name="Karaffa L."/>
            <person name="Karanyi Z."/>
            <person name="Krasevec N."/>
            <person name="Kuo A."/>
            <person name="Kusch H."/>
            <person name="LaButti K."/>
            <person name="Lagendijk E.L."/>
            <person name="Lapidus A."/>
            <person name="Levasseur A."/>
            <person name="Lindquist E."/>
            <person name="Lipzen A."/>
            <person name="Logrieco A.F."/>
            <person name="MacCabe A."/>
            <person name="Maekelae M.R."/>
            <person name="Malavazi I."/>
            <person name="Melin P."/>
            <person name="Meyer V."/>
            <person name="Mielnichuk N."/>
            <person name="Miskei M."/>
            <person name="Molnar A.P."/>
            <person name="Mule G."/>
            <person name="Ngan C.Y."/>
            <person name="Orejas M."/>
            <person name="Orosz E."/>
            <person name="Ouedraogo J.P."/>
            <person name="Overkamp K.M."/>
            <person name="Park H.-S."/>
            <person name="Perrone G."/>
            <person name="Piumi F."/>
            <person name="Punt P.J."/>
            <person name="Ram A.F."/>
            <person name="Ramon A."/>
            <person name="Rauscher S."/>
            <person name="Record E."/>
            <person name="Riano-Pachon D.M."/>
            <person name="Robert V."/>
            <person name="Roehrig J."/>
            <person name="Ruller R."/>
            <person name="Salamov A."/>
            <person name="Salih N.S."/>
            <person name="Samson R.A."/>
            <person name="Sandor E."/>
            <person name="Sanguinetti M."/>
            <person name="Schuetze T."/>
            <person name="Sepcic K."/>
            <person name="Shelest E."/>
            <person name="Sherlock G."/>
            <person name="Sophianopoulou V."/>
            <person name="Squina F.M."/>
            <person name="Sun H."/>
            <person name="Susca A."/>
            <person name="Todd R.B."/>
            <person name="Tsang A."/>
            <person name="Unkles S.E."/>
            <person name="van de Wiele N."/>
            <person name="van Rossen-Uffink D."/>
            <person name="Oliveira J.V."/>
            <person name="Vesth T.C."/>
            <person name="Visser J."/>
            <person name="Yu J.-H."/>
            <person name="Zhou M."/>
            <person name="Andersen M.R."/>
            <person name="Archer D.B."/>
            <person name="Baker S.E."/>
            <person name="Benoit I."/>
            <person name="Brakhage A.A."/>
            <person name="Braus G.H."/>
            <person name="Fischer R."/>
            <person name="Frisvad J.C."/>
            <person name="Goldman G.H."/>
            <person name="Houbraken J."/>
            <person name="Oakley B."/>
            <person name="Pocsi I."/>
            <person name="Scazzocchio C."/>
            <person name="Seiboth B."/>
            <person name="vanKuyk P.A."/>
            <person name="Wortman J."/>
            <person name="Dyer P.S."/>
            <person name="Grigoriev I.V."/>
        </authorList>
    </citation>
    <scope>NUCLEOTIDE SEQUENCE [LARGE SCALE GENOMIC DNA]</scope>
    <source>
        <strain evidence="3">CBS 583.65</strain>
    </source>
</reference>
<proteinExistence type="predicted"/>
<dbReference type="VEuPathDB" id="FungiDB:ASPVEDRAFT_31437"/>
<evidence type="ECO:0000313" key="2">
    <source>
        <dbReference type="EMBL" id="OJJ05020.1"/>
    </source>
</evidence>
<evidence type="ECO:0000256" key="1">
    <source>
        <dbReference type="SAM" id="MobiDB-lite"/>
    </source>
</evidence>